<protein>
    <submittedName>
        <fullName evidence="2">KGK domain-containing protein</fullName>
    </submittedName>
</protein>
<evidence type="ECO:0000256" key="1">
    <source>
        <dbReference type="SAM" id="MobiDB-lite"/>
    </source>
</evidence>
<feature type="region of interest" description="Disordered" evidence="1">
    <location>
        <begin position="77"/>
        <end position="96"/>
    </location>
</feature>
<dbReference type="Pfam" id="PF08872">
    <property type="entry name" value="KGK"/>
    <property type="match status" value="1"/>
</dbReference>
<dbReference type="EMBL" id="JAFLQW010000173">
    <property type="protein sequence ID" value="MBO0348718.1"/>
    <property type="molecule type" value="Genomic_DNA"/>
</dbReference>
<evidence type="ECO:0000313" key="2">
    <source>
        <dbReference type="EMBL" id="MBO0348718.1"/>
    </source>
</evidence>
<feature type="compositionally biased region" description="Polar residues" evidence="1">
    <location>
        <begin position="78"/>
        <end position="96"/>
    </location>
</feature>
<name>A0ABS3FNU0_9CYAN</name>
<gene>
    <name evidence="2" type="ORF">J0895_06305</name>
</gene>
<dbReference type="Proteomes" id="UP000664844">
    <property type="component" value="Unassembled WGS sequence"/>
</dbReference>
<dbReference type="InterPro" id="IPR014971">
    <property type="entry name" value="KGK"/>
</dbReference>
<keyword evidence="3" id="KW-1185">Reference proteome</keyword>
<dbReference type="RefSeq" id="WP_207087262.1">
    <property type="nucleotide sequence ID" value="NZ_JAFLQW010000173.1"/>
</dbReference>
<sequence>MDQRFETLGNEDVLSTSGSNLMFQCTFKVSELMDLLQTKLEEESLFTEGLECEVLSPGKYWQRGKVQLRLEFCPEDSNPVQNHLSGFSEPSTIQPE</sequence>
<organism evidence="2 3">
    <name type="scientific">Phormidium pseudopriestleyi FRX01</name>
    <dbReference type="NCBI Taxonomy" id="1759528"/>
    <lineage>
        <taxon>Bacteria</taxon>
        <taxon>Bacillati</taxon>
        <taxon>Cyanobacteriota</taxon>
        <taxon>Cyanophyceae</taxon>
        <taxon>Oscillatoriophycideae</taxon>
        <taxon>Oscillatoriales</taxon>
        <taxon>Oscillatoriaceae</taxon>
        <taxon>Phormidium</taxon>
    </lineage>
</organism>
<comment type="caution">
    <text evidence="2">The sequence shown here is derived from an EMBL/GenBank/DDBJ whole genome shotgun (WGS) entry which is preliminary data.</text>
</comment>
<reference evidence="2 3" key="1">
    <citation type="submission" date="2021-03" db="EMBL/GenBank/DDBJ databases">
        <title>Metabolic Capacity of the Antarctic Cyanobacterium Phormidium pseudopriestleyi that Sustains Oxygenic Photosynthesis in the Presence of Hydrogen Sulfide.</title>
        <authorList>
            <person name="Lumian J.E."/>
            <person name="Jungblut A.D."/>
            <person name="Dillon M.L."/>
            <person name="Hawes I."/>
            <person name="Doran P.T."/>
            <person name="Mackey T.J."/>
            <person name="Dick G.J."/>
            <person name="Grettenberger C.L."/>
            <person name="Sumner D.Y."/>
        </authorList>
    </citation>
    <scope>NUCLEOTIDE SEQUENCE [LARGE SCALE GENOMIC DNA]</scope>
    <source>
        <strain evidence="2 3">FRX01</strain>
    </source>
</reference>
<evidence type="ECO:0000313" key="3">
    <source>
        <dbReference type="Proteomes" id="UP000664844"/>
    </source>
</evidence>
<accession>A0ABS3FNU0</accession>
<proteinExistence type="predicted"/>